<dbReference type="RefSeq" id="WP_184040160.1">
    <property type="nucleotide sequence ID" value="NZ_JACHHY010000016.1"/>
</dbReference>
<dbReference type="InterPro" id="IPR050563">
    <property type="entry name" value="4-hydroxybenzoyl-CoA_TE"/>
</dbReference>
<dbReference type="EMBL" id="JACHHY010000016">
    <property type="protein sequence ID" value="MBB5019385.1"/>
    <property type="molecule type" value="Genomic_DNA"/>
</dbReference>
<dbReference type="InterPro" id="IPR029069">
    <property type="entry name" value="HotDog_dom_sf"/>
</dbReference>
<dbReference type="Pfam" id="PF13279">
    <property type="entry name" value="4HBT_2"/>
    <property type="match status" value="1"/>
</dbReference>
<protein>
    <submittedName>
        <fullName evidence="3">Thioesterase-3</fullName>
        <ecNumber evidence="3">3.1.2.-</ecNumber>
    </submittedName>
</protein>
<dbReference type="Proteomes" id="UP000575898">
    <property type="component" value="Unassembled WGS sequence"/>
</dbReference>
<dbReference type="Gene3D" id="3.10.129.10">
    <property type="entry name" value="Hotdog Thioesterase"/>
    <property type="match status" value="1"/>
</dbReference>
<evidence type="ECO:0000256" key="1">
    <source>
        <dbReference type="ARBA" id="ARBA00005953"/>
    </source>
</evidence>
<gene>
    <name evidence="3" type="ORF">HNQ59_002686</name>
</gene>
<keyword evidence="4" id="KW-1185">Reference proteome</keyword>
<evidence type="ECO:0000313" key="4">
    <source>
        <dbReference type="Proteomes" id="UP000575898"/>
    </source>
</evidence>
<comment type="caution">
    <text evidence="3">The sequence shown here is derived from an EMBL/GenBank/DDBJ whole genome shotgun (WGS) entry which is preliminary data.</text>
</comment>
<dbReference type="InterPro" id="IPR006684">
    <property type="entry name" value="YbgC/YbaW"/>
</dbReference>
<evidence type="ECO:0000313" key="3">
    <source>
        <dbReference type="EMBL" id="MBB5019385.1"/>
    </source>
</evidence>
<dbReference type="SUPFAM" id="SSF54637">
    <property type="entry name" value="Thioesterase/thiol ester dehydrase-isomerase"/>
    <property type="match status" value="1"/>
</dbReference>
<evidence type="ECO:0000256" key="2">
    <source>
        <dbReference type="ARBA" id="ARBA00022801"/>
    </source>
</evidence>
<keyword evidence="2 3" id="KW-0378">Hydrolase</keyword>
<dbReference type="EC" id="3.1.2.-" evidence="3"/>
<proteinExistence type="inferred from homology"/>
<reference evidence="3 4" key="1">
    <citation type="submission" date="2020-08" db="EMBL/GenBank/DDBJ databases">
        <title>Genomic Encyclopedia of Type Strains, Phase IV (KMG-IV): sequencing the most valuable type-strain genomes for metagenomic binning, comparative biology and taxonomic classification.</title>
        <authorList>
            <person name="Goeker M."/>
        </authorList>
    </citation>
    <scope>NUCLEOTIDE SEQUENCE [LARGE SCALE GENOMIC DNA]</scope>
    <source>
        <strain evidence="3 4">DSM 27165</strain>
    </source>
</reference>
<name>A0A840MPK4_9PROT</name>
<dbReference type="GO" id="GO:0047617">
    <property type="term" value="F:fatty acyl-CoA hydrolase activity"/>
    <property type="evidence" value="ECO:0007669"/>
    <property type="project" value="TreeGrafter"/>
</dbReference>
<dbReference type="AlphaFoldDB" id="A0A840MPK4"/>
<sequence length="138" mass="15739">MTTPHLTQIRVRGYHLDVYQHVNNARYLEFIEEARWAYFEENGVLTKCVAQGLSFIVANININYRRPALLNEALEIRTGIKALNRRSGVLSQVIYLQGTEKLIADAEVTFVLYDVKQEKAIPIDGELLESLTPYVLTA</sequence>
<organism evidence="3 4">
    <name type="scientific">Chitinivorax tropicus</name>
    <dbReference type="NCBI Taxonomy" id="714531"/>
    <lineage>
        <taxon>Bacteria</taxon>
        <taxon>Pseudomonadati</taxon>
        <taxon>Pseudomonadota</taxon>
        <taxon>Betaproteobacteria</taxon>
        <taxon>Chitinivorax</taxon>
    </lineage>
</organism>
<dbReference type="NCBIfam" id="TIGR00051">
    <property type="entry name" value="YbgC/FadM family acyl-CoA thioesterase"/>
    <property type="match status" value="1"/>
</dbReference>
<accession>A0A840MPK4</accession>
<dbReference type="PANTHER" id="PTHR31793">
    <property type="entry name" value="4-HYDROXYBENZOYL-COA THIOESTERASE FAMILY MEMBER"/>
    <property type="match status" value="1"/>
</dbReference>
<dbReference type="PANTHER" id="PTHR31793:SF24">
    <property type="entry name" value="LONG-CHAIN ACYL-COA THIOESTERASE FADM"/>
    <property type="match status" value="1"/>
</dbReference>
<dbReference type="PIRSF" id="PIRSF003230">
    <property type="entry name" value="YbgC"/>
    <property type="match status" value="1"/>
</dbReference>
<comment type="similarity">
    <text evidence="1">Belongs to the 4-hydroxybenzoyl-CoA thioesterase family.</text>
</comment>
<dbReference type="CDD" id="cd00586">
    <property type="entry name" value="4HBT"/>
    <property type="match status" value="1"/>
</dbReference>